<protein>
    <submittedName>
        <fullName evidence="2">Uncharacterized protein</fullName>
    </submittedName>
</protein>
<keyword evidence="3" id="KW-1185">Reference proteome</keyword>
<accession>E5SGR1</accession>
<dbReference type="Proteomes" id="UP000054776">
    <property type="component" value="Unassembled WGS sequence"/>
</dbReference>
<organism evidence="2 3">
    <name type="scientific">Trichinella spiralis</name>
    <name type="common">Trichina worm</name>
    <dbReference type="NCBI Taxonomy" id="6334"/>
    <lineage>
        <taxon>Eukaryota</taxon>
        <taxon>Metazoa</taxon>
        <taxon>Ecdysozoa</taxon>
        <taxon>Nematoda</taxon>
        <taxon>Enoplea</taxon>
        <taxon>Dorylaimia</taxon>
        <taxon>Trichinellida</taxon>
        <taxon>Trichinellidae</taxon>
        <taxon>Trichinella</taxon>
    </lineage>
</organism>
<sequence>MRPGIPPDSRCIRISADKRIRPAQALATPTAADEASEESMVGRVSDRTTAGKGRPSVPGGRRRSAELLETRCDHSAVDGKRRSHKVSEGTDRQGSSQPAEQIADPPGANIG</sequence>
<comment type="caution">
    <text evidence="2">The sequence shown here is derived from an EMBL/GenBank/DDBJ whole genome shotgun (WGS) entry which is preliminary data.</text>
</comment>
<feature type="compositionally biased region" description="Basic and acidic residues" evidence="1">
    <location>
        <begin position="63"/>
        <end position="91"/>
    </location>
</feature>
<dbReference type="OrthoDB" id="10596046at2759"/>
<proteinExistence type="predicted"/>
<evidence type="ECO:0000313" key="3">
    <source>
        <dbReference type="Proteomes" id="UP000054776"/>
    </source>
</evidence>
<name>E5SGR1_TRISP</name>
<gene>
    <name evidence="2" type="ORF">T01_15858</name>
</gene>
<dbReference type="RefSeq" id="XP_003378726.1">
    <property type="nucleotide sequence ID" value="XM_003378678.1"/>
</dbReference>
<reference evidence="2 3" key="1">
    <citation type="submission" date="2015-01" db="EMBL/GenBank/DDBJ databases">
        <title>Evolution of Trichinella species and genotypes.</title>
        <authorList>
            <person name="Korhonen P.K."/>
            <person name="Edoardo P."/>
            <person name="Giuseppe L.R."/>
            <person name="Gasser R.B."/>
        </authorList>
    </citation>
    <scope>NUCLEOTIDE SEQUENCE [LARGE SCALE GENOMIC DNA]</scope>
    <source>
        <strain evidence="2">ISS3</strain>
    </source>
</reference>
<feature type="region of interest" description="Disordered" evidence="1">
    <location>
        <begin position="1"/>
        <end position="111"/>
    </location>
</feature>
<evidence type="ECO:0000313" key="2">
    <source>
        <dbReference type="EMBL" id="KRY27706.1"/>
    </source>
</evidence>
<dbReference type="EMBL" id="JYDH01000239">
    <property type="protein sequence ID" value="KRY27706.1"/>
    <property type="molecule type" value="Genomic_DNA"/>
</dbReference>
<dbReference type="AlphaFoldDB" id="E5SGR1"/>
<dbReference type="KEGG" id="tsp:Tsp_06664"/>
<evidence type="ECO:0000256" key="1">
    <source>
        <dbReference type="SAM" id="MobiDB-lite"/>
    </source>
</evidence>
<dbReference type="HOGENOM" id="CLU_2161658_0_0_1"/>
<dbReference type="InParanoid" id="E5SGR1"/>